<evidence type="ECO:0000313" key="1">
    <source>
        <dbReference type="EMBL" id="MFC4596688.1"/>
    </source>
</evidence>
<evidence type="ECO:0000313" key="2">
    <source>
        <dbReference type="Proteomes" id="UP001596028"/>
    </source>
</evidence>
<protein>
    <submittedName>
        <fullName evidence="1">YqzE family protein</fullName>
    </submittedName>
</protein>
<dbReference type="Pfam" id="PF14038">
    <property type="entry name" value="YqzE"/>
    <property type="match status" value="1"/>
</dbReference>
<proteinExistence type="predicted"/>
<sequence>MDGSEYLKYVTERVVSYMDRPKEEKPEKPAGKIKEPWLTKWFGVAPIGLRIWWGSRALRKNKTRQEAARSANSSAN</sequence>
<keyword evidence="2" id="KW-1185">Reference proteome</keyword>
<dbReference type="RefSeq" id="WP_378091075.1">
    <property type="nucleotide sequence ID" value="NZ_JBHSEP010000001.1"/>
</dbReference>
<accession>A0ABV9F457</accession>
<dbReference type="Proteomes" id="UP001596028">
    <property type="component" value="Unassembled WGS sequence"/>
</dbReference>
<reference evidence="2" key="1">
    <citation type="journal article" date="2019" name="Int. J. Syst. Evol. Microbiol.">
        <title>The Global Catalogue of Microorganisms (GCM) 10K type strain sequencing project: providing services to taxonomists for standard genome sequencing and annotation.</title>
        <authorList>
            <consortium name="The Broad Institute Genomics Platform"/>
            <consortium name="The Broad Institute Genome Sequencing Center for Infectious Disease"/>
            <person name="Wu L."/>
            <person name="Ma J."/>
        </authorList>
    </citation>
    <scope>NUCLEOTIDE SEQUENCE [LARGE SCALE GENOMIC DNA]</scope>
    <source>
        <strain evidence="2">CCUG 49571</strain>
    </source>
</reference>
<dbReference type="InterPro" id="IPR025622">
    <property type="entry name" value="YqzE"/>
</dbReference>
<dbReference type="EMBL" id="JBHSEP010000001">
    <property type="protein sequence ID" value="MFC4596688.1"/>
    <property type="molecule type" value="Genomic_DNA"/>
</dbReference>
<name>A0ABV9F457_9BACL</name>
<gene>
    <name evidence="1" type="ORF">ACFO3S_00425</name>
</gene>
<comment type="caution">
    <text evidence="1">The sequence shown here is derived from an EMBL/GenBank/DDBJ whole genome shotgun (WGS) entry which is preliminary data.</text>
</comment>
<organism evidence="1 2">
    <name type="scientific">Cohnella hongkongensis</name>
    <dbReference type="NCBI Taxonomy" id="178337"/>
    <lineage>
        <taxon>Bacteria</taxon>
        <taxon>Bacillati</taxon>
        <taxon>Bacillota</taxon>
        <taxon>Bacilli</taxon>
        <taxon>Bacillales</taxon>
        <taxon>Paenibacillaceae</taxon>
        <taxon>Cohnella</taxon>
    </lineage>
</organism>